<dbReference type="Proteomes" id="UP000823941">
    <property type="component" value="Chromosome 4"/>
</dbReference>
<dbReference type="Gene3D" id="3.40.525.10">
    <property type="entry name" value="CRAL-TRIO lipid binding domain"/>
    <property type="match status" value="1"/>
</dbReference>
<dbReference type="Gene3D" id="1.10.8.20">
    <property type="entry name" value="N-terminal domain of phosphatidylinositol transfer protein sec14p"/>
    <property type="match status" value="1"/>
</dbReference>
<protein>
    <recommendedName>
        <fullName evidence="1">CRAL-TRIO domain-containing protein</fullName>
    </recommendedName>
</protein>
<dbReference type="SMART" id="SM00516">
    <property type="entry name" value="SEC14"/>
    <property type="match status" value="1"/>
</dbReference>
<dbReference type="CDD" id="cd00170">
    <property type="entry name" value="SEC14"/>
    <property type="match status" value="1"/>
</dbReference>
<gene>
    <name evidence="2" type="ORF">JYU34_002694</name>
</gene>
<dbReference type="InterPro" id="IPR036273">
    <property type="entry name" value="CRAL/TRIO_N_dom_sf"/>
</dbReference>
<dbReference type="PANTHER" id="PTHR10174">
    <property type="entry name" value="ALPHA-TOCOPHEROL TRANSFER PROTEIN-RELATED"/>
    <property type="match status" value="1"/>
</dbReference>
<dbReference type="SUPFAM" id="SSF52087">
    <property type="entry name" value="CRAL/TRIO domain"/>
    <property type="match status" value="1"/>
</dbReference>
<dbReference type="Gene3D" id="1.20.5.1200">
    <property type="entry name" value="Alpha-tocopherol transfer"/>
    <property type="match status" value="1"/>
</dbReference>
<dbReference type="Pfam" id="PF00650">
    <property type="entry name" value="CRAL_TRIO"/>
    <property type="match status" value="1"/>
</dbReference>
<organism evidence="2 3">
    <name type="scientific">Plutella xylostella</name>
    <name type="common">Diamondback moth</name>
    <name type="synonym">Plutella maculipennis</name>
    <dbReference type="NCBI Taxonomy" id="51655"/>
    <lineage>
        <taxon>Eukaryota</taxon>
        <taxon>Metazoa</taxon>
        <taxon>Ecdysozoa</taxon>
        <taxon>Arthropoda</taxon>
        <taxon>Hexapoda</taxon>
        <taxon>Insecta</taxon>
        <taxon>Pterygota</taxon>
        <taxon>Neoptera</taxon>
        <taxon>Endopterygota</taxon>
        <taxon>Lepidoptera</taxon>
        <taxon>Glossata</taxon>
        <taxon>Ditrysia</taxon>
        <taxon>Yponomeutoidea</taxon>
        <taxon>Plutellidae</taxon>
        <taxon>Plutella</taxon>
    </lineage>
</organism>
<feature type="domain" description="CRAL-TRIO" evidence="1">
    <location>
        <begin position="90"/>
        <end position="254"/>
    </location>
</feature>
<keyword evidence="3" id="KW-1185">Reference proteome</keyword>
<name>A0ABQ7R2X7_PLUXY</name>
<dbReference type="SUPFAM" id="SSF46938">
    <property type="entry name" value="CRAL/TRIO N-terminal domain"/>
    <property type="match status" value="1"/>
</dbReference>
<reference evidence="2 3" key="1">
    <citation type="submission" date="2021-06" db="EMBL/GenBank/DDBJ databases">
        <title>A haploid diamondback moth (Plutella xylostella L.) genome assembly resolves 31 chromosomes and identifies a diamide resistance mutation.</title>
        <authorList>
            <person name="Ward C.M."/>
            <person name="Perry K.D."/>
            <person name="Baker G."/>
            <person name="Powis K."/>
            <person name="Heckel D.G."/>
            <person name="Baxter S.W."/>
        </authorList>
    </citation>
    <scope>NUCLEOTIDE SEQUENCE [LARGE SCALE GENOMIC DNA]</scope>
    <source>
        <strain evidence="2 3">LV</strain>
        <tissue evidence="2">Single pupa</tissue>
    </source>
</reference>
<sequence length="307" mass="34964">MPIRELSPELAKIAKSELNEDPKRLQDDLQSIRDWISKQPHLICRTDEQWLVAILRGCKFSLERVKKKLDLYYTLRTTAPDITRKLAPSSDEFLNVLRLGVCVILPKASELSPRVILLRPGVYDAGQHDAADLLCVFYYLSQILVLEDDTATVIGTKILVDYQGLSMAHIANMTPGQIKKMIVIAQDSMPLRLKGSHHINLPSSLETIFGIVKSLINEKAKQRLKIYKNHEELLEQMPKEIIPEEYGGSGGTIKDITAEWERKLVTYRSWMQHEETLGTDEARRPGRPKSAEEMFGVQGSFRRLEVD</sequence>
<accession>A0ABQ7R2X7</accession>
<evidence type="ECO:0000259" key="1">
    <source>
        <dbReference type="PROSITE" id="PS50191"/>
    </source>
</evidence>
<evidence type="ECO:0000313" key="2">
    <source>
        <dbReference type="EMBL" id="KAG7311646.1"/>
    </source>
</evidence>
<proteinExistence type="predicted"/>
<dbReference type="PRINTS" id="PR00180">
    <property type="entry name" value="CRETINALDHBP"/>
</dbReference>
<dbReference type="PROSITE" id="PS50191">
    <property type="entry name" value="CRAL_TRIO"/>
    <property type="match status" value="1"/>
</dbReference>
<dbReference type="EMBL" id="JAHIBW010000004">
    <property type="protein sequence ID" value="KAG7311646.1"/>
    <property type="molecule type" value="Genomic_DNA"/>
</dbReference>
<dbReference type="InterPro" id="IPR001251">
    <property type="entry name" value="CRAL-TRIO_dom"/>
</dbReference>
<comment type="caution">
    <text evidence="2">The sequence shown here is derived from an EMBL/GenBank/DDBJ whole genome shotgun (WGS) entry which is preliminary data.</text>
</comment>
<dbReference type="PANTHER" id="PTHR10174:SF216">
    <property type="entry name" value="CRAL-TRIO DOMAIN-CONTAINING PROTEIN-RELATED"/>
    <property type="match status" value="1"/>
</dbReference>
<evidence type="ECO:0000313" key="3">
    <source>
        <dbReference type="Proteomes" id="UP000823941"/>
    </source>
</evidence>
<dbReference type="InterPro" id="IPR036865">
    <property type="entry name" value="CRAL-TRIO_dom_sf"/>
</dbReference>